<sequence length="56" mass="6200">MQIDASVGGIVLVTIVTRISRGQLTRKICLRENFHGPFLTMDLAQPCEANIEKLSD</sequence>
<name>A0ACC6ARB0_NITWI</name>
<dbReference type="Proteomes" id="UP001205486">
    <property type="component" value="Unassembled WGS sequence"/>
</dbReference>
<gene>
    <name evidence="1" type="ORF">J2S34_003821</name>
</gene>
<evidence type="ECO:0000313" key="1">
    <source>
        <dbReference type="EMBL" id="MCP2001335.1"/>
    </source>
</evidence>
<comment type="caution">
    <text evidence="1">The sequence shown here is derived from an EMBL/GenBank/DDBJ whole genome shotgun (WGS) entry which is preliminary data.</text>
</comment>
<dbReference type="EMBL" id="JALJZS010000006">
    <property type="protein sequence ID" value="MCP2001335.1"/>
    <property type="molecule type" value="Genomic_DNA"/>
</dbReference>
<accession>A0ACC6ARB0</accession>
<protein>
    <submittedName>
        <fullName evidence="1">Uncharacterized protein</fullName>
    </submittedName>
</protein>
<proteinExistence type="predicted"/>
<organism evidence="1 2">
    <name type="scientific">Nitrobacter winogradskyi</name>
    <name type="common">Nitrobacter agilis</name>
    <dbReference type="NCBI Taxonomy" id="913"/>
    <lineage>
        <taxon>Bacteria</taxon>
        <taxon>Pseudomonadati</taxon>
        <taxon>Pseudomonadota</taxon>
        <taxon>Alphaproteobacteria</taxon>
        <taxon>Hyphomicrobiales</taxon>
        <taxon>Nitrobacteraceae</taxon>
        <taxon>Nitrobacter</taxon>
    </lineage>
</organism>
<reference evidence="1" key="1">
    <citation type="submission" date="2022-03" db="EMBL/GenBank/DDBJ databases">
        <title>Interactions between chemoautotrophic and heterotrophic bacteria.</title>
        <authorList>
            <person name="Santoro A."/>
        </authorList>
    </citation>
    <scope>NUCLEOTIDE SEQUENCE</scope>
    <source>
        <strain evidence="1">Nb-106</strain>
    </source>
</reference>
<keyword evidence="2" id="KW-1185">Reference proteome</keyword>
<evidence type="ECO:0000313" key="2">
    <source>
        <dbReference type="Proteomes" id="UP001205486"/>
    </source>
</evidence>